<dbReference type="EMBL" id="JAATVY010000027">
    <property type="protein sequence ID" value="NJC73234.1"/>
    <property type="molecule type" value="Genomic_DNA"/>
</dbReference>
<evidence type="ECO:0000259" key="2">
    <source>
        <dbReference type="Pfam" id="PF13529"/>
    </source>
</evidence>
<comment type="caution">
    <text evidence="3">The sequence shown here is derived from an EMBL/GenBank/DDBJ whole genome shotgun (WGS) entry which is preliminary data.</text>
</comment>
<organism evidence="3 4">
    <name type="scientific">Planosporangium thailandense</name>
    <dbReference type="NCBI Taxonomy" id="765197"/>
    <lineage>
        <taxon>Bacteria</taxon>
        <taxon>Bacillati</taxon>
        <taxon>Actinomycetota</taxon>
        <taxon>Actinomycetes</taxon>
        <taxon>Micromonosporales</taxon>
        <taxon>Micromonosporaceae</taxon>
        <taxon>Planosporangium</taxon>
    </lineage>
</organism>
<dbReference type="Pfam" id="PF13529">
    <property type="entry name" value="Peptidase_C39_2"/>
    <property type="match status" value="1"/>
</dbReference>
<sequence length="125" mass="13389">MNGERISAPTGLVFVSHDTPGQGGLDDKLRKLIISELDAGRPVAVMRAAPAKDDNGNPKVAGHGNIIVGYNPTNRRFLAVDPAWSRGADAQEGAVRPAMNESYKDWKTRSSMCSRSRSRTAGPVT</sequence>
<evidence type="ECO:0000313" key="4">
    <source>
        <dbReference type="Proteomes" id="UP000722989"/>
    </source>
</evidence>
<dbReference type="Proteomes" id="UP000722989">
    <property type="component" value="Unassembled WGS sequence"/>
</dbReference>
<dbReference type="RefSeq" id="WP_167928142.1">
    <property type="nucleotide sequence ID" value="NZ_JAATVY010000027.1"/>
</dbReference>
<proteinExistence type="predicted"/>
<evidence type="ECO:0000256" key="1">
    <source>
        <dbReference type="SAM" id="MobiDB-lite"/>
    </source>
</evidence>
<evidence type="ECO:0000313" key="3">
    <source>
        <dbReference type="EMBL" id="NJC73234.1"/>
    </source>
</evidence>
<feature type="region of interest" description="Disordered" evidence="1">
    <location>
        <begin position="88"/>
        <end position="125"/>
    </location>
</feature>
<keyword evidence="4" id="KW-1185">Reference proteome</keyword>
<accession>A0ABX0Y7I2</accession>
<feature type="region of interest" description="Disordered" evidence="1">
    <location>
        <begin position="1"/>
        <end position="20"/>
    </location>
</feature>
<protein>
    <recommendedName>
        <fullName evidence="2">Peptidase C39-like domain-containing protein</fullName>
    </recommendedName>
</protein>
<feature type="domain" description="Peptidase C39-like" evidence="2">
    <location>
        <begin position="33"/>
        <end position="83"/>
    </location>
</feature>
<dbReference type="InterPro" id="IPR039564">
    <property type="entry name" value="Peptidase_C39-like"/>
</dbReference>
<reference evidence="3 4" key="1">
    <citation type="submission" date="2020-03" db="EMBL/GenBank/DDBJ databases">
        <title>WGS of the type strain of Planosporangium spp.</title>
        <authorList>
            <person name="Thawai C."/>
        </authorList>
    </citation>
    <scope>NUCLEOTIDE SEQUENCE [LARGE SCALE GENOMIC DNA]</scope>
    <source>
        <strain evidence="3 4">TBRC 5610</strain>
    </source>
</reference>
<name>A0ABX0Y7I2_9ACTN</name>
<gene>
    <name evidence="3" type="ORF">HC031_26460</name>
</gene>